<feature type="region of interest" description="Disordered" evidence="1">
    <location>
        <begin position="1"/>
        <end position="58"/>
    </location>
</feature>
<evidence type="ECO:0000256" key="1">
    <source>
        <dbReference type="SAM" id="MobiDB-lite"/>
    </source>
</evidence>
<organism evidence="2 3">
    <name type="scientific">Lepidopterella palustris CBS 459.81</name>
    <dbReference type="NCBI Taxonomy" id="1314670"/>
    <lineage>
        <taxon>Eukaryota</taxon>
        <taxon>Fungi</taxon>
        <taxon>Dikarya</taxon>
        <taxon>Ascomycota</taxon>
        <taxon>Pezizomycotina</taxon>
        <taxon>Dothideomycetes</taxon>
        <taxon>Pleosporomycetidae</taxon>
        <taxon>Mytilinidiales</taxon>
        <taxon>Argynnaceae</taxon>
        <taxon>Lepidopterella</taxon>
    </lineage>
</organism>
<proteinExistence type="predicted"/>
<dbReference type="InterPro" id="IPR038886">
    <property type="entry name" value="E3_SLX5/Rfp1"/>
</dbReference>
<dbReference type="GO" id="GO:0004842">
    <property type="term" value="F:ubiquitin-protein transferase activity"/>
    <property type="evidence" value="ECO:0007669"/>
    <property type="project" value="TreeGrafter"/>
</dbReference>
<name>A0A8E2J9L5_9PEZI</name>
<feature type="region of interest" description="Disordered" evidence="1">
    <location>
        <begin position="70"/>
        <end position="113"/>
    </location>
</feature>
<evidence type="ECO:0000313" key="3">
    <source>
        <dbReference type="Proteomes" id="UP000250266"/>
    </source>
</evidence>
<reference evidence="2 3" key="1">
    <citation type="journal article" date="2016" name="Nat. Commun.">
        <title>Ectomycorrhizal ecology is imprinted in the genome of the dominant symbiotic fungus Cenococcum geophilum.</title>
        <authorList>
            <consortium name="DOE Joint Genome Institute"/>
            <person name="Peter M."/>
            <person name="Kohler A."/>
            <person name="Ohm R.A."/>
            <person name="Kuo A."/>
            <person name="Krutzmann J."/>
            <person name="Morin E."/>
            <person name="Arend M."/>
            <person name="Barry K.W."/>
            <person name="Binder M."/>
            <person name="Choi C."/>
            <person name="Clum A."/>
            <person name="Copeland A."/>
            <person name="Grisel N."/>
            <person name="Haridas S."/>
            <person name="Kipfer T."/>
            <person name="LaButti K."/>
            <person name="Lindquist E."/>
            <person name="Lipzen A."/>
            <person name="Maire R."/>
            <person name="Meier B."/>
            <person name="Mihaltcheva S."/>
            <person name="Molinier V."/>
            <person name="Murat C."/>
            <person name="Poggeler S."/>
            <person name="Quandt C.A."/>
            <person name="Sperisen C."/>
            <person name="Tritt A."/>
            <person name="Tisserant E."/>
            <person name="Crous P.W."/>
            <person name="Henrissat B."/>
            <person name="Nehls U."/>
            <person name="Egli S."/>
            <person name="Spatafora J.W."/>
            <person name="Grigoriev I.V."/>
            <person name="Martin F.M."/>
        </authorList>
    </citation>
    <scope>NUCLEOTIDE SEQUENCE [LARGE SCALE GENOMIC DNA]</scope>
    <source>
        <strain evidence="2 3">CBS 459.81</strain>
    </source>
</reference>
<gene>
    <name evidence="2" type="ORF">K432DRAFT_447243</name>
</gene>
<sequence>MDGESYFGCPHRHKRTHTEMDGDHRPSPSWNSYRLSSADEPRSSPSHPRISGLHLPSLRAQRFAGDGLDLRRPISSNMASGSGSGGGSGSSSELSVIDLTADDGGPSIAAPEPVRATSFRASRPPRFNHEIIDLADDSQAPIRIPDSPEVEFISARTLDPPRQPPRQRFHLHSEIDLTDEDFDFFDPDPQEGGVNAGHPTPGNAAAARFVNMNLRDILRDGGGFFGALPNLRRAIERNMVPEVRGGRILPPRIPRRRPDLQVVEFNAPDLDFDVVGFDMGLPRQRTATPTYKAPEAAPEGFTRSPAEDDVLVCPNCGDELCVGDSDLKKQVWILKACGHVYCGDCAQNRTLASAKKRKEKMGSTPRPKPFKICTVDGCDKKCVARTSMIQVFL</sequence>
<accession>A0A8E2J9L5</accession>
<dbReference type="PANTHER" id="PTHR28042:SF1">
    <property type="entry name" value="E3 UBIQUITIN-PROTEIN LIGASE COMPLEX SLX5-SLX8 SUBUNIT SLX5"/>
    <property type="match status" value="1"/>
</dbReference>
<feature type="compositionally biased region" description="Basic and acidic residues" evidence="1">
    <location>
        <begin position="17"/>
        <end position="26"/>
    </location>
</feature>
<dbReference type="EMBL" id="KV745459">
    <property type="protein sequence ID" value="OCK74534.1"/>
    <property type="molecule type" value="Genomic_DNA"/>
</dbReference>
<dbReference type="GO" id="GO:0033768">
    <property type="term" value="C:SUMO-targeted ubiquitin ligase complex"/>
    <property type="evidence" value="ECO:0007669"/>
    <property type="project" value="TreeGrafter"/>
</dbReference>
<dbReference type="AlphaFoldDB" id="A0A8E2J9L5"/>
<protein>
    <submittedName>
        <fullName evidence="2">Uncharacterized protein</fullName>
    </submittedName>
</protein>
<keyword evidence="3" id="KW-1185">Reference proteome</keyword>
<dbReference type="OrthoDB" id="2398441at2759"/>
<dbReference type="Proteomes" id="UP000250266">
    <property type="component" value="Unassembled WGS sequence"/>
</dbReference>
<evidence type="ECO:0000313" key="2">
    <source>
        <dbReference type="EMBL" id="OCK74534.1"/>
    </source>
</evidence>
<dbReference type="PANTHER" id="PTHR28042">
    <property type="entry name" value="E3 UBIQUITIN-PROTEIN LIGASE COMPLEX SLX5-SLX8 SUBUNIT SLX5"/>
    <property type="match status" value="1"/>
</dbReference>